<dbReference type="OrthoDB" id="412647at2759"/>
<dbReference type="VEuPathDB" id="ToxoDB:EMH_0090640"/>
<organism evidence="1 2">
    <name type="scientific">Eimeria mitis</name>
    <dbReference type="NCBI Taxonomy" id="44415"/>
    <lineage>
        <taxon>Eukaryota</taxon>
        <taxon>Sar</taxon>
        <taxon>Alveolata</taxon>
        <taxon>Apicomplexa</taxon>
        <taxon>Conoidasida</taxon>
        <taxon>Coccidia</taxon>
        <taxon>Eucoccidiorida</taxon>
        <taxon>Eimeriorina</taxon>
        <taxon>Eimeriidae</taxon>
        <taxon>Eimeria</taxon>
    </lineage>
</organism>
<dbReference type="Gene3D" id="3.40.50.720">
    <property type="entry name" value="NAD(P)-binding Rossmann-like Domain"/>
    <property type="match status" value="1"/>
</dbReference>
<dbReference type="RefSeq" id="XP_013357075.1">
    <property type="nucleotide sequence ID" value="XM_013501621.1"/>
</dbReference>
<reference evidence="1" key="2">
    <citation type="submission" date="2013-10" db="EMBL/GenBank/DDBJ databases">
        <authorList>
            <person name="Aslett M."/>
        </authorList>
    </citation>
    <scope>NUCLEOTIDE SEQUENCE [LARGE SCALE GENOMIC DNA]</scope>
    <source>
        <strain evidence="1">Houghton</strain>
    </source>
</reference>
<reference evidence="1" key="1">
    <citation type="submission" date="2013-10" db="EMBL/GenBank/DDBJ databases">
        <title>Genomic analysis of the causative agents of coccidiosis in chickens.</title>
        <authorList>
            <person name="Reid A.J."/>
            <person name="Blake D."/>
            <person name="Billington K."/>
            <person name="Browne H."/>
            <person name="Dunn M."/>
            <person name="Hung S."/>
            <person name="Kawahara F."/>
            <person name="Miranda-Saavedra D."/>
            <person name="Mourier T."/>
            <person name="Nagra H."/>
            <person name="Otto T.D."/>
            <person name="Rawlings N."/>
            <person name="Sanchez A."/>
            <person name="Sanders M."/>
            <person name="Subramaniam C."/>
            <person name="Tay Y."/>
            <person name="Dear P."/>
            <person name="Doerig C."/>
            <person name="Gruber A."/>
            <person name="Parkinson J."/>
            <person name="Shirley M."/>
            <person name="Wan K.L."/>
            <person name="Berriman M."/>
            <person name="Tomley F."/>
            <person name="Pain A."/>
        </authorList>
    </citation>
    <scope>NUCLEOTIDE SEQUENCE [LARGE SCALE GENOMIC DNA]</scope>
    <source>
        <strain evidence="1">Houghton</strain>
    </source>
</reference>
<gene>
    <name evidence="1" type="ORF">EMH_0090640</name>
</gene>
<protein>
    <submittedName>
        <fullName evidence="1">Uncharacterized protein</fullName>
    </submittedName>
</protein>
<name>U6KE52_9EIME</name>
<dbReference type="InterPro" id="IPR035985">
    <property type="entry name" value="Ubiquitin-activating_enz"/>
</dbReference>
<keyword evidence="2" id="KW-1185">Reference proteome</keyword>
<sequence length="161" mass="16362">MDVLKAKLGEMNPKVNAAIYAVLALLRWDEGTGVQRRSLEAFNSAAAAAEAAAAAAEGAAAAAATTEAAAAAAAAAREIEAAAEKVLAAEGVKSTEAIRCATKQLALGFNKQFNAVAAVVGGLLTQEVRKYITREQKAVPNVVVFDALTSCGAVARVPPKP</sequence>
<dbReference type="SUPFAM" id="SSF69572">
    <property type="entry name" value="Activating enzymes of the ubiquitin-like proteins"/>
    <property type="match status" value="1"/>
</dbReference>
<accession>U6KE52</accession>
<dbReference type="GeneID" id="25383301"/>
<evidence type="ECO:0000313" key="2">
    <source>
        <dbReference type="Proteomes" id="UP000030744"/>
    </source>
</evidence>
<evidence type="ECO:0000313" key="1">
    <source>
        <dbReference type="EMBL" id="CDJ34512.1"/>
    </source>
</evidence>
<dbReference type="EMBL" id="HG686696">
    <property type="protein sequence ID" value="CDJ34512.1"/>
    <property type="molecule type" value="Genomic_DNA"/>
</dbReference>
<dbReference type="GO" id="GO:0008641">
    <property type="term" value="F:ubiquitin-like modifier activating enzyme activity"/>
    <property type="evidence" value="ECO:0007669"/>
    <property type="project" value="InterPro"/>
</dbReference>
<dbReference type="AlphaFoldDB" id="U6KE52"/>
<proteinExistence type="predicted"/>
<dbReference type="Proteomes" id="UP000030744">
    <property type="component" value="Unassembled WGS sequence"/>
</dbReference>